<keyword evidence="1" id="KW-0812">Transmembrane</keyword>
<accession>A0A4P9VTH0</accession>
<keyword evidence="1" id="KW-0472">Membrane</keyword>
<protein>
    <submittedName>
        <fullName evidence="2">Uncharacterized protein</fullName>
    </submittedName>
</protein>
<evidence type="ECO:0000313" key="3">
    <source>
        <dbReference type="Proteomes" id="UP000269721"/>
    </source>
</evidence>
<organism evidence="2 3">
    <name type="scientific">Blyttiomyces helicus</name>
    <dbReference type="NCBI Taxonomy" id="388810"/>
    <lineage>
        <taxon>Eukaryota</taxon>
        <taxon>Fungi</taxon>
        <taxon>Fungi incertae sedis</taxon>
        <taxon>Chytridiomycota</taxon>
        <taxon>Chytridiomycota incertae sedis</taxon>
        <taxon>Chytridiomycetes</taxon>
        <taxon>Chytridiomycetes incertae sedis</taxon>
        <taxon>Blyttiomyces</taxon>
    </lineage>
</organism>
<sequence>MVLQKHLDEIHRNGMASCLLGDDVYTVIVREQRLMSVAVLVPFLLHALFWVMGAEGLSLLFVYNLSMAIAGVTLLYCRRRRGGEWAGWAAYLGTAAALTMCGVNHVNYCTYYRPGSVFCPPVRSGVPIPVWCGGLVVLVIATTVAVAEVQGRRNGFAAKTK</sequence>
<feature type="transmembrane region" description="Helical" evidence="1">
    <location>
        <begin position="88"/>
        <end position="108"/>
    </location>
</feature>
<keyword evidence="1" id="KW-1133">Transmembrane helix</keyword>
<dbReference type="Proteomes" id="UP000269721">
    <property type="component" value="Unassembled WGS sequence"/>
</dbReference>
<dbReference type="OrthoDB" id="2150716at2759"/>
<feature type="transmembrane region" description="Helical" evidence="1">
    <location>
        <begin position="128"/>
        <end position="149"/>
    </location>
</feature>
<feature type="transmembrane region" description="Helical" evidence="1">
    <location>
        <begin position="58"/>
        <end position="76"/>
    </location>
</feature>
<dbReference type="AlphaFoldDB" id="A0A4P9VTH0"/>
<dbReference type="EMBL" id="ML002049">
    <property type="protein sequence ID" value="RKO82819.1"/>
    <property type="molecule type" value="Genomic_DNA"/>
</dbReference>
<keyword evidence="3" id="KW-1185">Reference proteome</keyword>
<name>A0A4P9VTH0_9FUNG</name>
<reference evidence="3" key="1">
    <citation type="journal article" date="2018" name="Nat. Microbiol.">
        <title>Leveraging single-cell genomics to expand the fungal tree of life.</title>
        <authorList>
            <person name="Ahrendt S.R."/>
            <person name="Quandt C.A."/>
            <person name="Ciobanu D."/>
            <person name="Clum A."/>
            <person name="Salamov A."/>
            <person name="Andreopoulos B."/>
            <person name="Cheng J.F."/>
            <person name="Woyke T."/>
            <person name="Pelin A."/>
            <person name="Henrissat B."/>
            <person name="Reynolds N.K."/>
            <person name="Benny G.L."/>
            <person name="Smith M.E."/>
            <person name="James T.Y."/>
            <person name="Grigoriev I.V."/>
        </authorList>
    </citation>
    <scope>NUCLEOTIDE SEQUENCE [LARGE SCALE GENOMIC DNA]</scope>
</reference>
<gene>
    <name evidence="2" type="ORF">BDK51DRAFT_36563</name>
</gene>
<evidence type="ECO:0000313" key="2">
    <source>
        <dbReference type="EMBL" id="RKO82819.1"/>
    </source>
</evidence>
<feature type="transmembrane region" description="Helical" evidence="1">
    <location>
        <begin position="34"/>
        <end position="52"/>
    </location>
</feature>
<evidence type="ECO:0000256" key="1">
    <source>
        <dbReference type="SAM" id="Phobius"/>
    </source>
</evidence>
<proteinExistence type="predicted"/>